<keyword evidence="4 8" id="KW-0808">Transferase</keyword>
<dbReference type="GO" id="GO:0006534">
    <property type="term" value="P:cysteine metabolic process"/>
    <property type="evidence" value="ECO:0007669"/>
    <property type="project" value="UniProtKB-UniRule"/>
</dbReference>
<dbReference type="EC" id="2.8.1.7" evidence="3 8"/>
<evidence type="ECO:0000256" key="6">
    <source>
        <dbReference type="ARBA" id="ARBA00050776"/>
    </source>
</evidence>
<evidence type="ECO:0000256" key="4">
    <source>
        <dbReference type="ARBA" id="ARBA00022679"/>
    </source>
</evidence>
<protein>
    <recommendedName>
        <fullName evidence="3 8">Cysteine desulfurase</fullName>
        <ecNumber evidence="3 8">2.8.1.7</ecNumber>
    </recommendedName>
</protein>
<dbReference type="NCBIfam" id="TIGR01979">
    <property type="entry name" value="sufS"/>
    <property type="match status" value="1"/>
</dbReference>
<reference evidence="10 11" key="1">
    <citation type="submission" date="2017-09" db="EMBL/GenBank/DDBJ databases">
        <title>Bacterial strain isolated from the female urinary microbiota.</title>
        <authorList>
            <person name="Thomas-White K."/>
            <person name="Kumar N."/>
            <person name="Forster S."/>
            <person name="Putonti C."/>
            <person name="Lawley T."/>
            <person name="Wolfe A.J."/>
        </authorList>
    </citation>
    <scope>NUCLEOTIDE SEQUENCE [LARGE SCALE GENOMIC DNA]</scope>
    <source>
        <strain evidence="10 11">UMB0204</strain>
    </source>
</reference>
<evidence type="ECO:0000256" key="5">
    <source>
        <dbReference type="ARBA" id="ARBA00022898"/>
    </source>
</evidence>
<accession>A0A2N6UH63</accession>
<comment type="cofactor">
    <cofactor evidence="1 7">
        <name>pyridoxal 5'-phosphate</name>
        <dbReference type="ChEBI" id="CHEBI:597326"/>
    </cofactor>
</comment>
<evidence type="ECO:0000256" key="7">
    <source>
        <dbReference type="RuleBase" id="RU004504"/>
    </source>
</evidence>
<proteinExistence type="inferred from homology"/>
<dbReference type="InterPro" id="IPR016454">
    <property type="entry name" value="Cysteine_dSase"/>
</dbReference>
<feature type="domain" description="Aminotransferase class V" evidence="9">
    <location>
        <begin position="23"/>
        <end position="393"/>
    </location>
</feature>
<dbReference type="GO" id="GO:0031071">
    <property type="term" value="F:cysteine desulfurase activity"/>
    <property type="evidence" value="ECO:0007669"/>
    <property type="project" value="UniProtKB-UniRule"/>
</dbReference>
<evidence type="ECO:0000256" key="1">
    <source>
        <dbReference type="ARBA" id="ARBA00001933"/>
    </source>
</evidence>
<gene>
    <name evidence="10" type="ORF">CJ192_08225</name>
</gene>
<evidence type="ECO:0000313" key="10">
    <source>
        <dbReference type="EMBL" id="PMC80948.1"/>
    </source>
</evidence>
<sequence>MDIEKIRKEFPFLDEEKTGKKVIYLDSAATSQSPLSVINAQADYYKYSNANPHRGAHFLSWKATEAFENTRKKVKEFINASKDEEIIYTRNATESLNLVAYSYACENLKKGDEIVISILEHHANLVPWQRVAKETGAVLKYVYLNDDYSLNYDEVKEKITDKTKIVSITASSNVTGEMTDQKLITELAHQVGAISIVDACQLAPHGKIDVKDLDCDFLAFSAHKMYGPMGIGILYGKYDLLDKMKPYNLGGDMIEYVYEQESTFAAPAQKFEAGTQDVGGVVGLSAAIDFMNEIGVENIYKHENELARYAYELIKDIDHIKVFFPEKRKTGSVVSFTFDDIHPHDVATILDMKGIAVRSGHHCAMPLHTYLDVSSTCRASFAIYNTKEEVEYFAKELKNVRKVMGL</sequence>
<dbReference type="InterPro" id="IPR020578">
    <property type="entry name" value="Aminotrans_V_PyrdxlP_BS"/>
</dbReference>
<dbReference type="GO" id="GO:0030170">
    <property type="term" value="F:pyridoxal phosphate binding"/>
    <property type="evidence" value="ECO:0007669"/>
    <property type="project" value="UniProtKB-UniRule"/>
</dbReference>
<evidence type="ECO:0000256" key="3">
    <source>
        <dbReference type="ARBA" id="ARBA00012239"/>
    </source>
</evidence>
<dbReference type="InterPro" id="IPR015424">
    <property type="entry name" value="PyrdxlP-dep_Trfase"/>
</dbReference>
<dbReference type="SUPFAM" id="SSF53383">
    <property type="entry name" value="PLP-dependent transferases"/>
    <property type="match status" value="1"/>
</dbReference>
<organism evidence="10 11">
    <name type="scientific">Anaerococcus hydrogenalis</name>
    <dbReference type="NCBI Taxonomy" id="33029"/>
    <lineage>
        <taxon>Bacteria</taxon>
        <taxon>Bacillati</taxon>
        <taxon>Bacillota</taxon>
        <taxon>Tissierellia</taxon>
        <taxon>Tissierellales</taxon>
        <taxon>Peptoniphilaceae</taxon>
        <taxon>Anaerococcus</taxon>
    </lineage>
</organism>
<evidence type="ECO:0000259" key="9">
    <source>
        <dbReference type="Pfam" id="PF00266"/>
    </source>
</evidence>
<dbReference type="InterPro" id="IPR015422">
    <property type="entry name" value="PyrdxlP-dep_Trfase_small"/>
</dbReference>
<comment type="similarity">
    <text evidence="2 8">Belongs to the class-V pyridoxal-phosphate-dependent aminotransferase family. Csd subfamily.</text>
</comment>
<dbReference type="GeneID" id="84579168"/>
<dbReference type="Proteomes" id="UP000235658">
    <property type="component" value="Unassembled WGS sequence"/>
</dbReference>
<dbReference type="PANTHER" id="PTHR43586">
    <property type="entry name" value="CYSTEINE DESULFURASE"/>
    <property type="match status" value="1"/>
</dbReference>
<keyword evidence="5 8" id="KW-0663">Pyridoxal phosphate</keyword>
<comment type="function">
    <text evidence="8">Catalyzes the removal of elemental sulfur and selenium atoms from L-cysteine, L-cystine, L-selenocysteine, and L-selenocystine to produce L-alanine.</text>
</comment>
<dbReference type="Gene3D" id="3.40.640.10">
    <property type="entry name" value="Type I PLP-dependent aspartate aminotransferase-like (Major domain)"/>
    <property type="match status" value="1"/>
</dbReference>
<evidence type="ECO:0000256" key="2">
    <source>
        <dbReference type="ARBA" id="ARBA00010447"/>
    </source>
</evidence>
<dbReference type="Gene3D" id="3.90.1150.10">
    <property type="entry name" value="Aspartate Aminotransferase, domain 1"/>
    <property type="match status" value="1"/>
</dbReference>
<dbReference type="Pfam" id="PF00266">
    <property type="entry name" value="Aminotran_5"/>
    <property type="match status" value="1"/>
</dbReference>
<dbReference type="CDD" id="cd06453">
    <property type="entry name" value="SufS_like"/>
    <property type="match status" value="1"/>
</dbReference>
<dbReference type="PIRSF" id="PIRSF005572">
    <property type="entry name" value="NifS"/>
    <property type="match status" value="1"/>
</dbReference>
<dbReference type="PANTHER" id="PTHR43586:SF8">
    <property type="entry name" value="CYSTEINE DESULFURASE 1, CHLOROPLASTIC"/>
    <property type="match status" value="1"/>
</dbReference>
<dbReference type="InterPro" id="IPR010970">
    <property type="entry name" value="Cys_dSase_SufS"/>
</dbReference>
<evidence type="ECO:0000313" key="11">
    <source>
        <dbReference type="Proteomes" id="UP000235658"/>
    </source>
</evidence>
<name>A0A2N6UH63_9FIRM</name>
<dbReference type="PROSITE" id="PS00595">
    <property type="entry name" value="AA_TRANSFER_CLASS_5"/>
    <property type="match status" value="1"/>
</dbReference>
<dbReference type="InterPro" id="IPR000192">
    <property type="entry name" value="Aminotrans_V_dom"/>
</dbReference>
<comment type="caution">
    <text evidence="10">The sequence shown here is derived from an EMBL/GenBank/DDBJ whole genome shotgun (WGS) entry which is preliminary data.</text>
</comment>
<dbReference type="AlphaFoldDB" id="A0A2N6UH63"/>
<dbReference type="EMBL" id="PNHP01000006">
    <property type="protein sequence ID" value="PMC80948.1"/>
    <property type="molecule type" value="Genomic_DNA"/>
</dbReference>
<comment type="catalytic activity">
    <reaction evidence="6 8">
        <text>(sulfur carrier)-H + L-cysteine = (sulfur carrier)-SH + L-alanine</text>
        <dbReference type="Rhea" id="RHEA:43892"/>
        <dbReference type="Rhea" id="RHEA-COMP:14737"/>
        <dbReference type="Rhea" id="RHEA-COMP:14739"/>
        <dbReference type="ChEBI" id="CHEBI:29917"/>
        <dbReference type="ChEBI" id="CHEBI:35235"/>
        <dbReference type="ChEBI" id="CHEBI:57972"/>
        <dbReference type="ChEBI" id="CHEBI:64428"/>
        <dbReference type="EC" id="2.8.1.7"/>
    </reaction>
</comment>
<dbReference type="RefSeq" id="WP_102198441.1">
    <property type="nucleotide sequence ID" value="NZ_PNHP01000006.1"/>
</dbReference>
<evidence type="ECO:0000256" key="8">
    <source>
        <dbReference type="RuleBase" id="RU004506"/>
    </source>
</evidence>
<dbReference type="InterPro" id="IPR015421">
    <property type="entry name" value="PyrdxlP-dep_Trfase_major"/>
</dbReference>